<accession>B6HEF6</accession>
<organism evidence="1 2">
    <name type="scientific">Penicillium rubens (strain ATCC 28089 / DSM 1075 / NRRL 1951 / Wisconsin 54-1255)</name>
    <name type="common">Penicillium chrysogenum</name>
    <dbReference type="NCBI Taxonomy" id="500485"/>
    <lineage>
        <taxon>Eukaryota</taxon>
        <taxon>Fungi</taxon>
        <taxon>Dikarya</taxon>
        <taxon>Ascomycota</taxon>
        <taxon>Pezizomycotina</taxon>
        <taxon>Eurotiomycetes</taxon>
        <taxon>Eurotiomycetidae</taxon>
        <taxon>Eurotiales</taxon>
        <taxon>Aspergillaceae</taxon>
        <taxon>Penicillium</taxon>
        <taxon>Penicillium chrysogenum species complex</taxon>
    </lineage>
</organism>
<gene>
    <name evidence="1" type="ORF">Pc20g05160</name>
    <name evidence="1" type="ORF">PCH_Pc20g05160</name>
</gene>
<dbReference type="OrthoDB" id="10555710at2759"/>
<name>B6HEF6_PENRW</name>
<evidence type="ECO:0000313" key="2">
    <source>
        <dbReference type="Proteomes" id="UP000000724"/>
    </source>
</evidence>
<dbReference type="VEuPathDB" id="FungiDB:PCH_Pc20g05160"/>
<proteinExistence type="predicted"/>
<sequence length="117" mass="12710">MVCRGKLSGLEHGACILVKRTCSGWRSGNPEASRSRFLVNLSLLWNPLTRGPLYALAAVSLSHTIDAQALTPTATIPDWARRTFLIGRKKDGLHELHDSTLVGLTFLPPIAHPGLTT</sequence>
<dbReference type="EMBL" id="AM920435">
    <property type="protein sequence ID" value="CAP85845.1"/>
    <property type="molecule type" value="Genomic_DNA"/>
</dbReference>
<keyword evidence="2" id="KW-1185">Reference proteome</keyword>
<dbReference type="AlphaFoldDB" id="B6HEF6"/>
<dbReference type="Proteomes" id="UP000000724">
    <property type="component" value="Contig Pc00c20"/>
</dbReference>
<reference evidence="1 2" key="1">
    <citation type="journal article" date="2008" name="Nat. Biotechnol.">
        <title>Genome sequencing and analysis of the filamentous fungus Penicillium chrysogenum.</title>
        <authorList>
            <person name="van den Berg M.A."/>
            <person name="Albang R."/>
            <person name="Albermann K."/>
            <person name="Badger J.H."/>
            <person name="Daran J.-M."/>
            <person name="Driessen A.J.M."/>
            <person name="Garcia-Estrada C."/>
            <person name="Fedorova N.D."/>
            <person name="Harris D.M."/>
            <person name="Heijne W.H.M."/>
            <person name="Joardar V.S."/>
            <person name="Kiel J.A.K.W."/>
            <person name="Kovalchuk A."/>
            <person name="Martin J.F."/>
            <person name="Nierman W.C."/>
            <person name="Nijland J.G."/>
            <person name="Pronk J.T."/>
            <person name="Roubos J.A."/>
            <person name="van der Klei I.J."/>
            <person name="van Peij N.N.M.E."/>
            <person name="Veenhuis M."/>
            <person name="von Doehren H."/>
            <person name="Wagner C."/>
            <person name="Wortman J.R."/>
            <person name="Bovenberg R.A.L."/>
        </authorList>
    </citation>
    <scope>NUCLEOTIDE SEQUENCE [LARGE SCALE GENOMIC DNA]</scope>
    <source>
        <strain evidence="2">ATCC 28089 / DSM 1075 / NRRL 1951 / Wisconsin 54-1255</strain>
    </source>
</reference>
<evidence type="ECO:0000313" key="1">
    <source>
        <dbReference type="EMBL" id="CAP85845.1"/>
    </source>
</evidence>
<protein>
    <submittedName>
        <fullName evidence="1">Uncharacterized protein</fullName>
    </submittedName>
</protein>
<dbReference type="HOGENOM" id="CLU_2085572_0_0_1"/>